<comment type="caution">
    <text evidence="2">The sequence shown here is derived from an EMBL/GenBank/DDBJ whole genome shotgun (WGS) entry which is preliminary data.</text>
</comment>
<dbReference type="EMBL" id="VWSF01000003">
    <property type="protein sequence ID" value="KAA5548430.1"/>
    <property type="molecule type" value="Genomic_DNA"/>
</dbReference>
<organism evidence="2 3">
    <name type="scientific">Adhaeribacter rhizoryzae</name>
    <dbReference type="NCBI Taxonomy" id="2607907"/>
    <lineage>
        <taxon>Bacteria</taxon>
        <taxon>Pseudomonadati</taxon>
        <taxon>Bacteroidota</taxon>
        <taxon>Cytophagia</taxon>
        <taxon>Cytophagales</taxon>
        <taxon>Hymenobacteraceae</taxon>
        <taxon>Adhaeribacter</taxon>
    </lineage>
</organism>
<reference evidence="2 3" key="1">
    <citation type="submission" date="2019-09" db="EMBL/GenBank/DDBJ databases">
        <title>Genome sequence and assembly of Adhaeribacter sp.</title>
        <authorList>
            <person name="Chhetri G."/>
        </authorList>
    </citation>
    <scope>NUCLEOTIDE SEQUENCE [LARGE SCALE GENOMIC DNA]</scope>
    <source>
        <strain evidence="2 3">DK36</strain>
    </source>
</reference>
<keyword evidence="3" id="KW-1185">Reference proteome</keyword>
<dbReference type="RefSeq" id="WP_150087561.1">
    <property type="nucleotide sequence ID" value="NZ_VWSF01000003.1"/>
</dbReference>
<proteinExistence type="predicted"/>
<dbReference type="Proteomes" id="UP000323426">
    <property type="component" value="Unassembled WGS sequence"/>
</dbReference>
<dbReference type="AlphaFoldDB" id="A0A5M6DQG5"/>
<evidence type="ECO:0000256" key="1">
    <source>
        <dbReference type="SAM" id="MobiDB-lite"/>
    </source>
</evidence>
<gene>
    <name evidence="2" type="ORF">F0145_06805</name>
</gene>
<name>A0A5M6DQG5_9BACT</name>
<evidence type="ECO:0000313" key="2">
    <source>
        <dbReference type="EMBL" id="KAA5548430.1"/>
    </source>
</evidence>
<protein>
    <submittedName>
        <fullName evidence="2">Uncharacterized protein</fullName>
    </submittedName>
</protein>
<evidence type="ECO:0000313" key="3">
    <source>
        <dbReference type="Proteomes" id="UP000323426"/>
    </source>
</evidence>
<feature type="region of interest" description="Disordered" evidence="1">
    <location>
        <begin position="33"/>
        <end position="52"/>
    </location>
</feature>
<accession>A0A5M6DQG5</accession>
<sequence>MKEFKLVYTGLQPRNHLLQWTKPSIAGGLNFLKPSGPLKKQPPTNLTTDEAEVSSPVCYAGKEQFRPGFE</sequence>